<gene>
    <name evidence="1" type="ORF">FOC81_31705</name>
    <name evidence="2" type="ORF">FOC81_32015</name>
</gene>
<evidence type="ECO:0000313" key="3">
    <source>
        <dbReference type="Proteomes" id="UP000509782"/>
    </source>
</evidence>
<dbReference type="Proteomes" id="UP000509782">
    <property type="component" value="Chromosome"/>
</dbReference>
<proteinExistence type="predicted"/>
<evidence type="ECO:0000313" key="1">
    <source>
        <dbReference type="EMBL" id="QKQ51043.1"/>
    </source>
</evidence>
<dbReference type="EMBL" id="CP054569">
    <property type="protein sequence ID" value="QKQ51096.1"/>
    <property type="molecule type" value="Genomic_DNA"/>
</dbReference>
<organism evidence="2 3">
    <name type="scientific">Achromobacter denitrificans</name>
    <name type="common">Alcaligenes denitrificans</name>
    <dbReference type="NCBI Taxonomy" id="32002"/>
    <lineage>
        <taxon>Bacteria</taxon>
        <taxon>Pseudomonadati</taxon>
        <taxon>Pseudomonadota</taxon>
        <taxon>Betaproteobacteria</taxon>
        <taxon>Burkholderiales</taxon>
        <taxon>Alcaligenaceae</taxon>
        <taxon>Achromobacter</taxon>
    </lineage>
</organism>
<name>A0A6N0JWW5_ACHDE</name>
<accession>A0A6N0JWW5</accession>
<sequence length="71" mass="8041">MPIIETHDHAGGCYIDKTPGGMFGNRRYYDRRYWCAWESCDASSTPLLANAVMDDFGTLVAVPRPPRKPQH</sequence>
<reference evidence="2 3" key="1">
    <citation type="submission" date="2020-05" db="EMBL/GenBank/DDBJ databases">
        <title>FDA dAtabase for Regulatory Grade micrObial Sequences (FDA-ARGOS): Supporting development and validation of Infectious Disease Dx tests.</title>
        <authorList>
            <person name="Sproer C."/>
            <person name="Gronow S."/>
            <person name="Severitt S."/>
            <person name="Schroder I."/>
            <person name="Tallon L."/>
            <person name="Sadzewicz L."/>
            <person name="Zhao X."/>
            <person name="Vavikolanu K."/>
            <person name="Mehta A."/>
            <person name="Aluvathingal J."/>
            <person name="Nadendla S."/>
            <person name="Myers T."/>
            <person name="Yan Y."/>
            <person name="Sichtig H."/>
        </authorList>
    </citation>
    <scope>NUCLEOTIDE SEQUENCE [LARGE SCALE GENOMIC DNA]</scope>
    <source>
        <strain evidence="2 3">FDAARGOS_787</strain>
    </source>
</reference>
<protein>
    <submittedName>
        <fullName evidence="2">Uncharacterized protein</fullName>
    </submittedName>
</protein>
<evidence type="ECO:0000313" key="2">
    <source>
        <dbReference type="EMBL" id="QKQ51096.1"/>
    </source>
</evidence>
<dbReference type="RefSeq" id="WP_174717425.1">
    <property type="nucleotide sequence ID" value="NZ_CP054569.1"/>
</dbReference>
<dbReference type="EMBL" id="CP054569">
    <property type="protein sequence ID" value="QKQ51043.1"/>
    <property type="molecule type" value="Genomic_DNA"/>
</dbReference>
<dbReference type="AlphaFoldDB" id="A0A6N0JWW5"/>